<keyword evidence="1" id="KW-0472">Membrane</keyword>
<feature type="transmembrane region" description="Helical" evidence="1">
    <location>
        <begin position="47"/>
        <end position="71"/>
    </location>
</feature>
<gene>
    <name evidence="2" type="ORF">Scep_028367</name>
</gene>
<keyword evidence="1" id="KW-1133">Transmembrane helix</keyword>
<reference evidence="2 3" key="1">
    <citation type="submission" date="2024-01" db="EMBL/GenBank/DDBJ databases">
        <title>Genome assemblies of Stephania.</title>
        <authorList>
            <person name="Yang L."/>
        </authorList>
    </citation>
    <scope>NUCLEOTIDE SEQUENCE [LARGE SCALE GENOMIC DNA]</scope>
    <source>
        <strain evidence="2">JXDWG</strain>
        <tissue evidence="2">Leaf</tissue>
    </source>
</reference>
<comment type="caution">
    <text evidence="2">The sequence shown here is derived from an EMBL/GenBank/DDBJ whole genome shotgun (WGS) entry which is preliminary data.</text>
</comment>
<organism evidence="2 3">
    <name type="scientific">Stephania cephalantha</name>
    <dbReference type="NCBI Taxonomy" id="152367"/>
    <lineage>
        <taxon>Eukaryota</taxon>
        <taxon>Viridiplantae</taxon>
        <taxon>Streptophyta</taxon>
        <taxon>Embryophyta</taxon>
        <taxon>Tracheophyta</taxon>
        <taxon>Spermatophyta</taxon>
        <taxon>Magnoliopsida</taxon>
        <taxon>Ranunculales</taxon>
        <taxon>Menispermaceae</taxon>
        <taxon>Menispermoideae</taxon>
        <taxon>Cissampelideae</taxon>
        <taxon>Stephania</taxon>
    </lineage>
</organism>
<accession>A0AAP0EC01</accession>
<sequence>MDTMDLRYRSWVSATYLEACAGRFECNCDCLRSYDEPGEGGDWRLPLIWSASTSLLVGDCIYVYILFGIILGDFSPDTCISTPIIHFCRLN</sequence>
<dbReference type="EMBL" id="JBBNAG010000012">
    <property type="protein sequence ID" value="KAK9089285.1"/>
    <property type="molecule type" value="Genomic_DNA"/>
</dbReference>
<protein>
    <submittedName>
        <fullName evidence="2">Uncharacterized protein</fullName>
    </submittedName>
</protein>
<name>A0AAP0EC01_9MAGN</name>
<evidence type="ECO:0000313" key="3">
    <source>
        <dbReference type="Proteomes" id="UP001419268"/>
    </source>
</evidence>
<proteinExistence type="predicted"/>
<evidence type="ECO:0000313" key="2">
    <source>
        <dbReference type="EMBL" id="KAK9089285.1"/>
    </source>
</evidence>
<keyword evidence="1" id="KW-0812">Transmembrane</keyword>
<dbReference type="Proteomes" id="UP001419268">
    <property type="component" value="Unassembled WGS sequence"/>
</dbReference>
<keyword evidence="3" id="KW-1185">Reference proteome</keyword>
<dbReference type="AlphaFoldDB" id="A0AAP0EC01"/>
<evidence type="ECO:0000256" key="1">
    <source>
        <dbReference type="SAM" id="Phobius"/>
    </source>
</evidence>